<evidence type="ECO:0000313" key="1">
    <source>
        <dbReference type="EMBL" id="GGO38843.1"/>
    </source>
</evidence>
<name>A0A918DE20_9RHOB</name>
<proteinExistence type="predicted"/>
<gene>
    <name evidence="1" type="ORF">GCM10010991_36750</name>
</gene>
<reference evidence="1 2" key="1">
    <citation type="journal article" date="2014" name="Int. J. Syst. Evol. Microbiol.">
        <title>Complete genome sequence of Corynebacterium casei LMG S-19264T (=DSM 44701T), isolated from a smear-ripened cheese.</title>
        <authorList>
            <consortium name="US DOE Joint Genome Institute (JGI-PGF)"/>
            <person name="Walter F."/>
            <person name="Albersmeier A."/>
            <person name="Kalinowski J."/>
            <person name="Ruckert C."/>
        </authorList>
    </citation>
    <scope>NUCLEOTIDE SEQUENCE [LARGE SCALE GENOMIC DNA]</scope>
    <source>
        <strain evidence="1 2">CGMCC 1.7029</strain>
    </source>
</reference>
<sequence length="97" mass="10510">MSYQMGKVGSQQLCLLHSTWCLNWTVSALRFGKLPFAGALWNGSYGPSRTLAPPAGRLAKFVPEGMAERAFRGMAHAIGHLSDGRALAQRLSMLFSA</sequence>
<dbReference type="Proteomes" id="UP000598196">
    <property type="component" value="Unassembled WGS sequence"/>
</dbReference>
<dbReference type="EMBL" id="BMLP01000014">
    <property type="protein sequence ID" value="GGO38843.1"/>
    <property type="molecule type" value="Genomic_DNA"/>
</dbReference>
<comment type="caution">
    <text evidence="1">The sequence shown here is derived from an EMBL/GenBank/DDBJ whole genome shotgun (WGS) entry which is preliminary data.</text>
</comment>
<keyword evidence="2" id="KW-1185">Reference proteome</keyword>
<evidence type="ECO:0000313" key="2">
    <source>
        <dbReference type="Proteomes" id="UP000598196"/>
    </source>
</evidence>
<dbReference type="AlphaFoldDB" id="A0A918DE20"/>
<organism evidence="1 2">
    <name type="scientific">Gemmobacter aquaticus</name>
    <dbReference type="NCBI Taxonomy" id="490185"/>
    <lineage>
        <taxon>Bacteria</taxon>
        <taxon>Pseudomonadati</taxon>
        <taxon>Pseudomonadota</taxon>
        <taxon>Alphaproteobacteria</taxon>
        <taxon>Rhodobacterales</taxon>
        <taxon>Paracoccaceae</taxon>
        <taxon>Gemmobacter</taxon>
    </lineage>
</organism>
<accession>A0A918DE20</accession>
<protein>
    <submittedName>
        <fullName evidence="1">Uncharacterized protein</fullName>
    </submittedName>
</protein>